<dbReference type="CDD" id="cd02440">
    <property type="entry name" value="AdoMet_MTases"/>
    <property type="match status" value="1"/>
</dbReference>
<dbReference type="NCBIfam" id="NF011650">
    <property type="entry name" value="PRK15068.1"/>
    <property type="match status" value="1"/>
</dbReference>
<gene>
    <name evidence="3" type="ORF">MNBD_DELTA03-551</name>
</gene>
<protein>
    <submittedName>
        <fullName evidence="3">tRNA (Mo5U34)-methyltransferase</fullName>
    </submittedName>
</protein>
<dbReference type="GO" id="GO:0016765">
    <property type="term" value="F:transferase activity, transferring alkyl or aryl (other than methyl) groups"/>
    <property type="evidence" value="ECO:0007669"/>
    <property type="project" value="InterPro"/>
</dbReference>
<evidence type="ECO:0000256" key="1">
    <source>
        <dbReference type="ARBA" id="ARBA00022679"/>
    </source>
</evidence>
<dbReference type="GO" id="GO:0002098">
    <property type="term" value="P:tRNA wobble uridine modification"/>
    <property type="evidence" value="ECO:0007669"/>
    <property type="project" value="InterPro"/>
</dbReference>
<dbReference type="InterPro" id="IPR010017">
    <property type="entry name" value="CmoB"/>
</dbReference>
<sequence length="320" mass="36469">MPEYLAFMPRARQEAVQTLHDQMKRRLGQNKKGFLRFREPYESLSGIRARHLSLAADVVKIGDSDELSPAERQLVYQAMRRFMPWRKGPFSVFGIEIDAEWRSERKWRRLESVLPPLRGKVIADIGCNNGYYMFRMAAASPALVLGFEPYLQHYYAFKSLNGMAGLSNLAIEPFGVEDIGLFPETFEVIFLMGIIYHRLSPLGMLKEIRAALRPGGCLIVESQAIPGEESVALFPAARYAKVPGTYFVPTAACLQNWLLRAGFTEVELFCSHPMSSQEQRRTAWMTFESYEDFIDADNPQLTVEGYPAPKRVYFKAFKAP</sequence>
<dbReference type="GO" id="GO:0032259">
    <property type="term" value="P:methylation"/>
    <property type="evidence" value="ECO:0007669"/>
    <property type="project" value="UniProtKB-KW"/>
</dbReference>
<dbReference type="InterPro" id="IPR029063">
    <property type="entry name" value="SAM-dependent_MTases_sf"/>
</dbReference>
<proteinExistence type="inferred from homology"/>
<dbReference type="EMBL" id="UOEX01000010">
    <property type="protein sequence ID" value="VAW32721.1"/>
    <property type="molecule type" value="Genomic_DNA"/>
</dbReference>
<dbReference type="GO" id="GO:0008168">
    <property type="term" value="F:methyltransferase activity"/>
    <property type="evidence" value="ECO:0007669"/>
    <property type="project" value="UniProtKB-KW"/>
</dbReference>
<reference evidence="3" key="1">
    <citation type="submission" date="2018-06" db="EMBL/GenBank/DDBJ databases">
        <authorList>
            <person name="Zhirakovskaya E."/>
        </authorList>
    </citation>
    <scope>NUCLEOTIDE SEQUENCE</scope>
</reference>
<dbReference type="AlphaFoldDB" id="A0A3B0UNH2"/>
<evidence type="ECO:0000256" key="2">
    <source>
        <dbReference type="ARBA" id="ARBA00022694"/>
    </source>
</evidence>
<keyword evidence="1 3" id="KW-0808">Transferase</keyword>
<organism evidence="3">
    <name type="scientific">hydrothermal vent metagenome</name>
    <dbReference type="NCBI Taxonomy" id="652676"/>
    <lineage>
        <taxon>unclassified sequences</taxon>
        <taxon>metagenomes</taxon>
        <taxon>ecological metagenomes</taxon>
    </lineage>
</organism>
<accession>A0A3B0UNH2</accession>
<name>A0A3B0UNH2_9ZZZZ</name>
<dbReference type="InterPro" id="IPR027555">
    <property type="entry name" value="Mo5U34_MeTrfas-like"/>
</dbReference>
<keyword evidence="3" id="KW-0489">Methyltransferase</keyword>
<dbReference type="Gene3D" id="3.40.50.150">
    <property type="entry name" value="Vaccinia Virus protein VP39"/>
    <property type="match status" value="1"/>
</dbReference>
<dbReference type="HAMAP" id="MF_01590">
    <property type="entry name" value="tRNA_carboxymethyltr_CmoB"/>
    <property type="match status" value="1"/>
</dbReference>
<evidence type="ECO:0000313" key="3">
    <source>
        <dbReference type="EMBL" id="VAW32721.1"/>
    </source>
</evidence>
<dbReference type="NCBIfam" id="TIGR00452">
    <property type="entry name" value="tRNA 5-methoxyuridine(34)/uridine 5-oxyacetic acid(34) synthase CmoB"/>
    <property type="match status" value="1"/>
</dbReference>
<dbReference type="SUPFAM" id="SSF53335">
    <property type="entry name" value="S-adenosyl-L-methionine-dependent methyltransferases"/>
    <property type="match status" value="1"/>
</dbReference>
<dbReference type="Pfam" id="PF08003">
    <property type="entry name" value="Methyltransf_9"/>
    <property type="match status" value="1"/>
</dbReference>
<keyword evidence="2" id="KW-0819">tRNA processing</keyword>